<dbReference type="AlphaFoldDB" id="A0A556N334"/>
<evidence type="ECO:0000256" key="1">
    <source>
        <dbReference type="SAM" id="Phobius"/>
    </source>
</evidence>
<dbReference type="EMBL" id="VLPL01000002">
    <property type="protein sequence ID" value="TSJ46485.1"/>
    <property type="molecule type" value="Genomic_DNA"/>
</dbReference>
<proteinExistence type="predicted"/>
<sequence>MSSNTGNIIVALLAGAVVGAGIGILLAPDKGSVTRQKLKDNLGKGTDNLLDKYHELAHLLHRKGEDVGEFLDQAISSGLHEKDELISLLEEKLELLKGSAKKATAK</sequence>
<evidence type="ECO:0000313" key="3">
    <source>
        <dbReference type="Proteomes" id="UP000316008"/>
    </source>
</evidence>
<dbReference type="Pfam" id="PF12732">
    <property type="entry name" value="YtxH"/>
    <property type="match status" value="1"/>
</dbReference>
<comment type="caution">
    <text evidence="2">The sequence shown here is derived from an EMBL/GenBank/DDBJ whole genome shotgun (WGS) entry which is preliminary data.</text>
</comment>
<evidence type="ECO:0000313" key="2">
    <source>
        <dbReference type="EMBL" id="TSJ46485.1"/>
    </source>
</evidence>
<dbReference type="RefSeq" id="WP_144332022.1">
    <property type="nucleotide sequence ID" value="NZ_VLPL01000002.1"/>
</dbReference>
<dbReference type="OrthoDB" id="598035at2"/>
<dbReference type="Proteomes" id="UP000316008">
    <property type="component" value="Unassembled WGS sequence"/>
</dbReference>
<keyword evidence="1" id="KW-0472">Membrane</keyword>
<keyword evidence="1" id="KW-1133">Transmembrane helix</keyword>
<keyword evidence="1" id="KW-0812">Transmembrane</keyword>
<feature type="transmembrane region" description="Helical" evidence="1">
    <location>
        <begin position="6"/>
        <end position="27"/>
    </location>
</feature>
<organism evidence="2 3">
    <name type="scientific">Fluviicola chungangensis</name>
    <dbReference type="NCBI Taxonomy" id="2597671"/>
    <lineage>
        <taxon>Bacteria</taxon>
        <taxon>Pseudomonadati</taxon>
        <taxon>Bacteroidota</taxon>
        <taxon>Flavobacteriia</taxon>
        <taxon>Flavobacteriales</taxon>
        <taxon>Crocinitomicaceae</taxon>
        <taxon>Fluviicola</taxon>
    </lineage>
</organism>
<gene>
    <name evidence="2" type="ORF">FO442_04820</name>
</gene>
<accession>A0A556N334</accession>
<reference evidence="2 3" key="1">
    <citation type="submission" date="2019-07" db="EMBL/GenBank/DDBJ databases">
        <authorList>
            <person name="Huq M.A."/>
        </authorList>
    </citation>
    <scope>NUCLEOTIDE SEQUENCE [LARGE SCALE GENOMIC DNA]</scope>
    <source>
        <strain evidence="2 3">MAH-3</strain>
    </source>
</reference>
<dbReference type="InterPro" id="IPR024623">
    <property type="entry name" value="YtxH"/>
</dbReference>
<name>A0A556N334_9FLAO</name>
<protein>
    <submittedName>
        <fullName evidence="2">YtxH domain-containing protein</fullName>
    </submittedName>
</protein>
<keyword evidence="3" id="KW-1185">Reference proteome</keyword>